<dbReference type="Proteomes" id="UP000008335">
    <property type="component" value="Unassembled WGS sequence"/>
</dbReference>
<dbReference type="GO" id="GO:0000027">
    <property type="term" value="P:ribosomal large subunit assembly"/>
    <property type="evidence" value="ECO:0007669"/>
    <property type="project" value="UniProtKB-UniRule"/>
</dbReference>
<dbReference type="AlphaFoldDB" id="B3LKT2"/>
<keyword evidence="3 5" id="KW-0690">Ribosome biogenesis</keyword>
<reference evidence="7" key="1">
    <citation type="submission" date="2005-03" db="EMBL/GenBank/DDBJ databases">
        <authorList>
            <person name="Giovannoni S.J."/>
            <person name="Cho J.-C."/>
            <person name="Ferriera S."/>
            <person name="Johnson J."/>
            <person name="Kravitz S."/>
            <person name="Halpern A."/>
            <person name="Remington K."/>
            <person name="Beeson K."/>
            <person name="Tran B."/>
            <person name="Rogers Y.-H."/>
            <person name="Friedman R."/>
            <person name="Venter J.C."/>
        </authorList>
    </citation>
    <scope>NUCLEOTIDE SEQUENCE</scope>
    <source>
        <strain evidence="7">RM11-1a</strain>
    </source>
</reference>
<dbReference type="PIRSF" id="PIRSF017302">
    <property type="entry name" value="Gltscr2"/>
    <property type="match status" value="1"/>
</dbReference>
<dbReference type="PANTHER" id="PTHR14211">
    <property type="entry name" value="GLIOMA SUPPRESSOR CANDIDATE REGION GENE 2"/>
    <property type="match status" value="1"/>
</dbReference>
<keyword evidence="4 5" id="KW-0539">Nucleus</keyword>
<dbReference type="OrthoDB" id="5072at2759"/>
<comment type="subcellular location">
    <subcellularLocation>
        <location evidence="5">Nucleus</location>
        <location evidence="5">Nucleolus</location>
    </subcellularLocation>
    <subcellularLocation>
        <location evidence="5">Nucleus</location>
        <location evidence="5">Nucleoplasm</location>
    </subcellularLocation>
</comment>
<sequence>MAPTNLTKKPSQYKQSSRKGKKAWRKNIDLSDVEQYMEKKIDHEITHGTSDITSLQNDALFHVDVEGDEILKNKLIKRKQIKKVLKSKEILDAVKTNSKIAALNHHKNSSGNPNKIQGVSKHELKKLMALAGRVHGESKIKNRVAKDGLVKTTAGDLWGEESNSKKQKVKLPSGIKLDVEKKDQIPEELLKKSTTSWSIASVRPSTLDIEPIAVKEFTEIPHAGKSYNPNNKAWSELINKEYKEEKAREDERIALEKYKERIRHLMETLDDNEEEESSSNEEEEEEEEEENENENESTQCSGSDKEIKLSINKPVKNKKKTKYQRNKAKRHEEKVKLQQELKELRQRVKDLEEVINYEETEILSAIESDSNKVKKSKKNKKHKLGTKYSVIDERLEIKFSDELSDSLRKLKPEGNLLYDTVRKLQSSGKVETRVPVRKGRKYKQKITEKWTHKDFK</sequence>
<evidence type="ECO:0000313" key="8">
    <source>
        <dbReference type="Proteomes" id="UP000008335"/>
    </source>
</evidence>
<feature type="compositionally biased region" description="Basic residues" evidence="6">
    <location>
        <begin position="315"/>
        <end position="329"/>
    </location>
</feature>
<comment type="function">
    <text evidence="5">May play a role in ribosome biogenesis.</text>
</comment>
<proteinExistence type="inferred from homology"/>
<feature type="compositionally biased region" description="Acidic residues" evidence="6">
    <location>
        <begin position="268"/>
        <end position="295"/>
    </location>
</feature>
<dbReference type="InterPro" id="IPR011687">
    <property type="entry name" value="Nop53/GLTSCR2"/>
</dbReference>
<evidence type="ECO:0000313" key="7">
    <source>
        <dbReference type="EMBL" id="EDV11080.1"/>
    </source>
</evidence>
<evidence type="ECO:0000256" key="2">
    <source>
        <dbReference type="ARBA" id="ARBA00018339"/>
    </source>
</evidence>
<feature type="region of interest" description="Disordered" evidence="6">
    <location>
        <begin position="1"/>
        <end position="25"/>
    </location>
</feature>
<name>B3LKT2_YEAS1</name>
<dbReference type="HOGENOM" id="CLU_035888_1_1_1"/>
<evidence type="ECO:0000256" key="4">
    <source>
        <dbReference type="ARBA" id="ARBA00023242"/>
    </source>
</evidence>
<evidence type="ECO:0000256" key="5">
    <source>
        <dbReference type="PIRNR" id="PIRNR017302"/>
    </source>
</evidence>
<feature type="compositionally biased region" description="Basic residues" evidence="6">
    <location>
        <begin position="16"/>
        <end position="25"/>
    </location>
</feature>
<feature type="compositionally biased region" description="Polar residues" evidence="6">
    <location>
        <begin position="1"/>
        <end position="15"/>
    </location>
</feature>
<comment type="similarity">
    <text evidence="1 5">Belongs to the NOP53 family.</text>
</comment>
<gene>
    <name evidence="7" type="ORF">SCRG_02351</name>
</gene>
<evidence type="ECO:0000256" key="1">
    <source>
        <dbReference type="ARBA" id="ARBA00008838"/>
    </source>
</evidence>
<evidence type="ECO:0000256" key="3">
    <source>
        <dbReference type="ARBA" id="ARBA00022517"/>
    </source>
</evidence>
<dbReference type="GO" id="GO:0008097">
    <property type="term" value="F:5S rRNA binding"/>
    <property type="evidence" value="ECO:0007669"/>
    <property type="project" value="TreeGrafter"/>
</dbReference>
<dbReference type="Pfam" id="PF07767">
    <property type="entry name" value="Nop53"/>
    <property type="match status" value="1"/>
</dbReference>
<dbReference type="GO" id="GO:0006364">
    <property type="term" value="P:rRNA processing"/>
    <property type="evidence" value="ECO:0007669"/>
    <property type="project" value="TreeGrafter"/>
</dbReference>
<dbReference type="GO" id="GO:0005654">
    <property type="term" value="C:nucleoplasm"/>
    <property type="evidence" value="ECO:0007669"/>
    <property type="project" value="UniProtKB-SubCell"/>
</dbReference>
<protein>
    <recommendedName>
        <fullName evidence="2 5">Ribosome biogenesis protein NOP53</fullName>
    </recommendedName>
</protein>
<keyword evidence="8" id="KW-1185">Reference proteome</keyword>
<reference evidence="7" key="2">
    <citation type="submission" date="2005-07" db="EMBL/GenBank/DDBJ databases">
        <title>Annotation of the Saccharomyces cerevisiae RM11-1a Genome.</title>
        <authorList>
            <consortium name="The Broad Institute Genome Sequencing Platform"/>
            <person name="Birren B."/>
            <person name="Lander E."/>
            <person name="Galagan J."/>
            <person name="Nusbaum C."/>
            <person name="Devon K."/>
            <person name="Cuomo C."/>
            <person name="Jaffe D."/>
            <person name="Butler J."/>
            <person name="Alvarez P."/>
            <person name="Gnerre S."/>
            <person name="Grabherr M."/>
            <person name="Kleber M."/>
            <person name="Mauceli E."/>
            <person name="Brockman W."/>
            <person name="MacCallum I.A."/>
            <person name="Rounsley S."/>
            <person name="Young S."/>
            <person name="LaButti K."/>
            <person name="Pushparaj V."/>
            <person name="DeCaprio D."/>
            <person name="Crawford M."/>
            <person name="Koehrsen M."/>
            <person name="Engels R."/>
            <person name="Montgomery P."/>
            <person name="Pearson M."/>
            <person name="Howarth C."/>
            <person name="Larson L."/>
            <person name="Luoma S."/>
            <person name="White J."/>
            <person name="O'Leary S."/>
            <person name="Kodira C."/>
            <person name="Zeng Q."/>
            <person name="Yandava C."/>
            <person name="Alvarado L."/>
            <person name="Pratt S."/>
            <person name="Kruglyak L."/>
        </authorList>
    </citation>
    <scope>NUCLEOTIDE SEQUENCE</scope>
    <source>
        <strain evidence="7">RM11-1a</strain>
    </source>
</reference>
<accession>B3LKT2</accession>
<feature type="region of interest" description="Disordered" evidence="6">
    <location>
        <begin position="267"/>
        <end position="334"/>
    </location>
</feature>
<dbReference type="PANTHER" id="PTHR14211:SF7">
    <property type="entry name" value="RIBOSOME BIOGENESIS PROTEIN NOP53"/>
    <property type="match status" value="1"/>
</dbReference>
<evidence type="ECO:0000256" key="6">
    <source>
        <dbReference type="SAM" id="MobiDB-lite"/>
    </source>
</evidence>
<dbReference type="EMBL" id="CH408046">
    <property type="protein sequence ID" value="EDV11080.1"/>
    <property type="molecule type" value="Genomic_DNA"/>
</dbReference>
<organism evidence="7 8">
    <name type="scientific">Saccharomyces cerevisiae (strain RM11-1a)</name>
    <name type="common">Baker's yeast</name>
    <dbReference type="NCBI Taxonomy" id="285006"/>
    <lineage>
        <taxon>Eukaryota</taxon>
        <taxon>Fungi</taxon>
        <taxon>Dikarya</taxon>
        <taxon>Ascomycota</taxon>
        <taxon>Saccharomycotina</taxon>
        <taxon>Saccharomycetes</taxon>
        <taxon>Saccharomycetales</taxon>
        <taxon>Saccharomycetaceae</taxon>
        <taxon>Saccharomyces</taxon>
    </lineage>
</organism>
<dbReference type="GO" id="GO:0005730">
    <property type="term" value="C:nucleolus"/>
    <property type="evidence" value="ECO:0007669"/>
    <property type="project" value="UniProtKB-SubCell"/>
</dbReference>